<organism evidence="4">
    <name type="scientific">uncultured Sphingomonas sp</name>
    <dbReference type="NCBI Taxonomy" id="158754"/>
    <lineage>
        <taxon>Bacteria</taxon>
        <taxon>Pseudomonadati</taxon>
        <taxon>Pseudomonadota</taxon>
        <taxon>Alphaproteobacteria</taxon>
        <taxon>Sphingomonadales</taxon>
        <taxon>Sphingomonadaceae</taxon>
        <taxon>Sphingomonas</taxon>
        <taxon>environmental samples</taxon>
    </lineage>
</organism>
<evidence type="ECO:0000313" key="4">
    <source>
        <dbReference type="EMBL" id="CAA9505497.1"/>
    </source>
</evidence>
<evidence type="ECO:0000256" key="2">
    <source>
        <dbReference type="PROSITE-ProRule" id="PRU00703"/>
    </source>
</evidence>
<keyword evidence="4" id="KW-0560">Oxidoreductase</keyword>
<dbReference type="PANTHER" id="PTHR43080:SF2">
    <property type="entry name" value="CBS DOMAIN-CONTAINING PROTEIN"/>
    <property type="match status" value="1"/>
</dbReference>
<gene>
    <name evidence="4" type="ORF">AVDCRST_MAG44-986</name>
</gene>
<dbReference type="AlphaFoldDB" id="A0A6J4SUC9"/>
<dbReference type="SUPFAM" id="SSF54631">
    <property type="entry name" value="CBS-domain pair"/>
    <property type="match status" value="1"/>
</dbReference>
<feature type="domain" description="CBS" evidence="3">
    <location>
        <begin position="71"/>
        <end position="127"/>
    </location>
</feature>
<dbReference type="Gene3D" id="3.10.580.10">
    <property type="entry name" value="CBS-domain"/>
    <property type="match status" value="1"/>
</dbReference>
<dbReference type="EMBL" id="CADCVY010000072">
    <property type="protein sequence ID" value="CAA9505497.1"/>
    <property type="molecule type" value="Genomic_DNA"/>
</dbReference>
<dbReference type="InterPro" id="IPR000644">
    <property type="entry name" value="CBS_dom"/>
</dbReference>
<evidence type="ECO:0000256" key="1">
    <source>
        <dbReference type="ARBA" id="ARBA00023122"/>
    </source>
</evidence>
<dbReference type="InterPro" id="IPR046342">
    <property type="entry name" value="CBS_dom_sf"/>
</dbReference>
<reference evidence="4" key="1">
    <citation type="submission" date="2020-02" db="EMBL/GenBank/DDBJ databases">
        <authorList>
            <person name="Meier V. D."/>
        </authorList>
    </citation>
    <scope>NUCLEOTIDE SEQUENCE</scope>
    <source>
        <strain evidence="4">AVDCRST_MAG44</strain>
    </source>
</reference>
<dbReference type="GO" id="GO:0003938">
    <property type="term" value="F:IMP dehydrogenase activity"/>
    <property type="evidence" value="ECO:0007669"/>
    <property type="project" value="UniProtKB-EC"/>
</dbReference>
<name>A0A6J4SUC9_9SPHN</name>
<feature type="domain" description="CBS" evidence="3">
    <location>
        <begin position="7"/>
        <end position="65"/>
    </location>
</feature>
<dbReference type="SMART" id="SM00116">
    <property type="entry name" value="CBS"/>
    <property type="match status" value="2"/>
</dbReference>
<dbReference type="PROSITE" id="PS51371">
    <property type="entry name" value="CBS"/>
    <property type="match status" value="2"/>
</dbReference>
<dbReference type="EC" id="1.1.1.205" evidence="4"/>
<dbReference type="PANTHER" id="PTHR43080">
    <property type="entry name" value="CBS DOMAIN-CONTAINING PROTEIN CBSX3, MITOCHONDRIAL"/>
    <property type="match status" value="1"/>
</dbReference>
<protein>
    <submittedName>
        <fullName evidence="4">Inosine-5'-monophosphate dehydrogenase</fullName>
        <ecNumber evidence="4">1.1.1.205</ecNumber>
    </submittedName>
</protein>
<dbReference type="InterPro" id="IPR051257">
    <property type="entry name" value="Diverse_CBS-Domain"/>
</dbReference>
<dbReference type="CDD" id="cd04622">
    <property type="entry name" value="CBS_pair_HRP1_like"/>
    <property type="match status" value="1"/>
</dbReference>
<accession>A0A6J4SUC9</accession>
<keyword evidence="1 2" id="KW-0129">CBS domain</keyword>
<proteinExistence type="predicted"/>
<sequence length="142" mass="15173">MKVSEVMTTDVATVRPDQTAREAASFMLEADAGSIPVLREGRLIGMITDRDIAVRGVAEGHGPDTPVSELMSNDVVAARVDDDVDEVAVRMSEAQVRRLPVIDEKEQLCGIVSIGDITQKAEDGTAEMALEGITEPGGDHQQ</sequence>
<evidence type="ECO:0000259" key="3">
    <source>
        <dbReference type="PROSITE" id="PS51371"/>
    </source>
</evidence>
<dbReference type="Pfam" id="PF00571">
    <property type="entry name" value="CBS"/>
    <property type="match status" value="2"/>
</dbReference>